<sequence>MNDLKRAASSSPPPTTTMSTPKSPQKAFLHNAAIGGVILAPFAMLLPPRRLDIRFAVLFGTFSLAANHLAYEHTGETLFGRIGRRMAAAGELPEGAKRTQQLLRREADDKSDEKPGLVKRVWMGGEGEDWKARRAEEHRRSLEEGKGLGDIIMEQVADVLHGTWRPDSNRNEAGTQPGDDRGK</sequence>
<dbReference type="EMBL" id="NJES01000050">
    <property type="protein sequence ID" value="PHH79306.1"/>
    <property type="molecule type" value="Genomic_DNA"/>
</dbReference>
<evidence type="ECO:0000313" key="4">
    <source>
        <dbReference type="Proteomes" id="UP000226431"/>
    </source>
</evidence>
<dbReference type="AlphaFoldDB" id="A0A2C5ZH22"/>
<dbReference type="OrthoDB" id="5411041at2759"/>
<accession>A0A2C5ZH22</accession>
<evidence type="ECO:0008006" key="5">
    <source>
        <dbReference type="Google" id="ProtNLM"/>
    </source>
</evidence>
<proteinExistence type="predicted"/>
<feature type="transmembrane region" description="Helical" evidence="2">
    <location>
        <begin position="27"/>
        <end position="46"/>
    </location>
</feature>
<keyword evidence="2" id="KW-0812">Transmembrane</keyword>
<evidence type="ECO:0000313" key="3">
    <source>
        <dbReference type="EMBL" id="PHH79306.1"/>
    </source>
</evidence>
<name>A0A2C5ZH22_9HYPO</name>
<keyword evidence="2" id="KW-1133">Transmembrane helix</keyword>
<feature type="region of interest" description="Disordered" evidence="1">
    <location>
        <begin position="1"/>
        <end position="23"/>
    </location>
</feature>
<organism evidence="3 4">
    <name type="scientific">Ophiocordyceps camponoti-rufipedis</name>
    <dbReference type="NCBI Taxonomy" id="2004952"/>
    <lineage>
        <taxon>Eukaryota</taxon>
        <taxon>Fungi</taxon>
        <taxon>Dikarya</taxon>
        <taxon>Ascomycota</taxon>
        <taxon>Pezizomycotina</taxon>
        <taxon>Sordariomycetes</taxon>
        <taxon>Hypocreomycetidae</taxon>
        <taxon>Hypocreales</taxon>
        <taxon>Ophiocordycipitaceae</taxon>
        <taxon>Ophiocordyceps</taxon>
    </lineage>
</organism>
<dbReference type="Proteomes" id="UP000226431">
    <property type="component" value="Unassembled WGS sequence"/>
</dbReference>
<comment type="caution">
    <text evidence="3">The sequence shown here is derived from an EMBL/GenBank/DDBJ whole genome shotgun (WGS) entry which is preliminary data.</text>
</comment>
<keyword evidence="4" id="KW-1185">Reference proteome</keyword>
<protein>
    <recommendedName>
        <fullName evidence="5">Rhomboid family membrane protein</fullName>
    </recommendedName>
</protein>
<feature type="region of interest" description="Disordered" evidence="1">
    <location>
        <begin position="162"/>
        <end position="183"/>
    </location>
</feature>
<gene>
    <name evidence="3" type="ORF">CDD80_5207</name>
</gene>
<evidence type="ECO:0000256" key="1">
    <source>
        <dbReference type="SAM" id="MobiDB-lite"/>
    </source>
</evidence>
<keyword evidence="2" id="KW-0472">Membrane</keyword>
<reference evidence="3 4" key="1">
    <citation type="submission" date="2017-06" db="EMBL/GenBank/DDBJ databases">
        <title>Ant-infecting Ophiocordyceps genomes reveal a high diversity of potential behavioral manipulation genes and a possible major role for enterotoxins.</title>
        <authorList>
            <person name="De Bekker C."/>
            <person name="Evans H.C."/>
            <person name="Brachmann A."/>
            <person name="Hughes D.P."/>
        </authorList>
    </citation>
    <scope>NUCLEOTIDE SEQUENCE [LARGE SCALE GENOMIC DNA]</scope>
    <source>
        <strain evidence="3 4">Map16</strain>
    </source>
</reference>
<evidence type="ECO:0000256" key="2">
    <source>
        <dbReference type="SAM" id="Phobius"/>
    </source>
</evidence>